<gene>
    <name evidence="1" type="ORF">G7Z17_g5214</name>
</gene>
<reference evidence="1" key="1">
    <citation type="submission" date="2020-03" db="EMBL/GenBank/DDBJ databases">
        <title>Draft Genome Sequence of Cylindrodendrum hubeiense.</title>
        <authorList>
            <person name="Buettner E."/>
            <person name="Kellner H."/>
        </authorList>
    </citation>
    <scope>NUCLEOTIDE SEQUENCE</scope>
    <source>
        <strain evidence="1">IHI 201604</strain>
    </source>
</reference>
<sequence length="223" mass="24129">MRGVHSQQAAPCPTAAAALDNPLDNREALSTRLVRIAWAQDACGKPAAGYPPRGRQAETAPALFASLLKYPRTDMSRLGSASESERWGNAIDGVGRGHGDNKTTIWKQSHRNWLMLLRIGNALSPEYLLRAARPATLQFVGIEPSTRFGPHSRRGPSRDLRLRLSSGIALEPGKLEQHFSPASTCQADAANQARRHKNCLAGAAAAGIRRLYIVQMHLNAGAI</sequence>
<evidence type="ECO:0000313" key="2">
    <source>
        <dbReference type="Proteomes" id="UP000722485"/>
    </source>
</evidence>
<dbReference type="EMBL" id="JAANBB010000083">
    <property type="protein sequence ID" value="KAF7551183.1"/>
    <property type="molecule type" value="Genomic_DNA"/>
</dbReference>
<name>A0A9P5L9A0_9HYPO</name>
<proteinExistence type="predicted"/>
<accession>A0A9P5L9A0</accession>
<evidence type="ECO:0000313" key="1">
    <source>
        <dbReference type="EMBL" id="KAF7551183.1"/>
    </source>
</evidence>
<comment type="caution">
    <text evidence="1">The sequence shown here is derived from an EMBL/GenBank/DDBJ whole genome shotgun (WGS) entry which is preliminary data.</text>
</comment>
<dbReference type="AlphaFoldDB" id="A0A9P5L9A0"/>
<organism evidence="1 2">
    <name type="scientific">Cylindrodendrum hubeiense</name>
    <dbReference type="NCBI Taxonomy" id="595255"/>
    <lineage>
        <taxon>Eukaryota</taxon>
        <taxon>Fungi</taxon>
        <taxon>Dikarya</taxon>
        <taxon>Ascomycota</taxon>
        <taxon>Pezizomycotina</taxon>
        <taxon>Sordariomycetes</taxon>
        <taxon>Hypocreomycetidae</taxon>
        <taxon>Hypocreales</taxon>
        <taxon>Nectriaceae</taxon>
        <taxon>Cylindrodendrum</taxon>
    </lineage>
</organism>
<protein>
    <submittedName>
        <fullName evidence="1">Uncharacterized protein</fullName>
    </submittedName>
</protein>
<dbReference type="Proteomes" id="UP000722485">
    <property type="component" value="Unassembled WGS sequence"/>
</dbReference>
<keyword evidence="2" id="KW-1185">Reference proteome</keyword>